<protein>
    <submittedName>
        <fullName evidence="1">Uncharacterized protein</fullName>
    </submittedName>
</protein>
<organism evidence="1">
    <name type="scientific">Rhizophora mucronata</name>
    <name type="common">Asiatic mangrove</name>
    <dbReference type="NCBI Taxonomy" id="61149"/>
    <lineage>
        <taxon>Eukaryota</taxon>
        <taxon>Viridiplantae</taxon>
        <taxon>Streptophyta</taxon>
        <taxon>Embryophyta</taxon>
        <taxon>Tracheophyta</taxon>
        <taxon>Spermatophyta</taxon>
        <taxon>Magnoliopsida</taxon>
        <taxon>eudicotyledons</taxon>
        <taxon>Gunneridae</taxon>
        <taxon>Pentapetalae</taxon>
        <taxon>rosids</taxon>
        <taxon>fabids</taxon>
        <taxon>Malpighiales</taxon>
        <taxon>Rhizophoraceae</taxon>
        <taxon>Rhizophora</taxon>
    </lineage>
</organism>
<accession>A0A2P2QIT8</accession>
<sequence length="28" mass="3263">MNKIKYLLPQQKVSLNQENNKVHNPIGN</sequence>
<dbReference type="EMBL" id="GGEC01086353">
    <property type="protein sequence ID" value="MBX66837.1"/>
    <property type="molecule type" value="Transcribed_RNA"/>
</dbReference>
<dbReference type="AlphaFoldDB" id="A0A2P2QIT8"/>
<proteinExistence type="predicted"/>
<name>A0A2P2QIT8_RHIMU</name>
<evidence type="ECO:0000313" key="1">
    <source>
        <dbReference type="EMBL" id="MBX66837.1"/>
    </source>
</evidence>
<reference evidence="1" key="1">
    <citation type="submission" date="2018-02" db="EMBL/GenBank/DDBJ databases">
        <title>Rhizophora mucronata_Transcriptome.</title>
        <authorList>
            <person name="Meera S.P."/>
            <person name="Sreeshan A."/>
            <person name="Augustine A."/>
        </authorList>
    </citation>
    <scope>NUCLEOTIDE SEQUENCE</scope>
    <source>
        <tissue evidence="1">Leaf</tissue>
    </source>
</reference>